<gene>
    <name evidence="3" type="ORF">SPIL2461_LOCUS16988</name>
</gene>
<proteinExistence type="predicted"/>
<feature type="region of interest" description="Disordered" evidence="1">
    <location>
        <begin position="76"/>
        <end position="107"/>
    </location>
</feature>
<dbReference type="AlphaFoldDB" id="A0A812VIQ5"/>
<evidence type="ECO:0000313" key="3">
    <source>
        <dbReference type="EMBL" id="CAE7641429.1"/>
    </source>
</evidence>
<accession>A0A812VIQ5</accession>
<evidence type="ECO:0000313" key="4">
    <source>
        <dbReference type="Proteomes" id="UP000649617"/>
    </source>
</evidence>
<sequence length="156" mass="16888">MGMPLRTVLISVVLTLAAAEDSYQEPATAPEALPQTFWDSFVYCKCGLSCAERDGSIGKACGCQTCVESNTTSLRGSQPSATVEVKGTAMPMEAPKPEQKEQTETGKSVALEKSLGYGWNLPSTSPVSCPCGKRCAKGRILGLWNYWCFRYECRPC</sequence>
<feature type="compositionally biased region" description="Basic and acidic residues" evidence="1">
    <location>
        <begin position="95"/>
        <end position="104"/>
    </location>
</feature>
<evidence type="ECO:0000256" key="2">
    <source>
        <dbReference type="SAM" id="SignalP"/>
    </source>
</evidence>
<reference evidence="3" key="1">
    <citation type="submission" date="2021-02" db="EMBL/GenBank/DDBJ databases">
        <authorList>
            <person name="Dougan E. K."/>
            <person name="Rhodes N."/>
            <person name="Thang M."/>
            <person name="Chan C."/>
        </authorList>
    </citation>
    <scope>NUCLEOTIDE SEQUENCE</scope>
</reference>
<keyword evidence="2" id="KW-0732">Signal</keyword>
<feature type="chain" id="PRO_5033046656" evidence="2">
    <location>
        <begin position="20"/>
        <end position="156"/>
    </location>
</feature>
<protein>
    <submittedName>
        <fullName evidence="3">Uncharacterized protein</fullName>
    </submittedName>
</protein>
<dbReference type="EMBL" id="CAJNIZ010042866">
    <property type="protein sequence ID" value="CAE7641429.1"/>
    <property type="molecule type" value="Genomic_DNA"/>
</dbReference>
<comment type="caution">
    <text evidence="3">The sequence shown here is derived from an EMBL/GenBank/DDBJ whole genome shotgun (WGS) entry which is preliminary data.</text>
</comment>
<evidence type="ECO:0000256" key="1">
    <source>
        <dbReference type="SAM" id="MobiDB-lite"/>
    </source>
</evidence>
<organism evidence="3 4">
    <name type="scientific">Symbiodinium pilosum</name>
    <name type="common">Dinoflagellate</name>
    <dbReference type="NCBI Taxonomy" id="2952"/>
    <lineage>
        <taxon>Eukaryota</taxon>
        <taxon>Sar</taxon>
        <taxon>Alveolata</taxon>
        <taxon>Dinophyceae</taxon>
        <taxon>Suessiales</taxon>
        <taxon>Symbiodiniaceae</taxon>
        <taxon>Symbiodinium</taxon>
    </lineage>
</organism>
<name>A0A812VIQ5_SYMPI</name>
<dbReference type="OrthoDB" id="417332at2759"/>
<feature type="signal peptide" evidence="2">
    <location>
        <begin position="1"/>
        <end position="19"/>
    </location>
</feature>
<dbReference type="Proteomes" id="UP000649617">
    <property type="component" value="Unassembled WGS sequence"/>
</dbReference>
<keyword evidence="4" id="KW-1185">Reference proteome</keyword>